<dbReference type="OrthoDB" id="275582at2759"/>
<dbReference type="AlphaFoldDB" id="A0A7H8R0V7"/>
<dbReference type="GO" id="GO:0003735">
    <property type="term" value="F:structural constituent of ribosome"/>
    <property type="evidence" value="ECO:0007669"/>
    <property type="project" value="InterPro"/>
</dbReference>
<proteinExistence type="inferred from homology"/>
<dbReference type="Proteomes" id="UP000509510">
    <property type="component" value="Chromosome III"/>
</dbReference>
<evidence type="ECO:0000256" key="1">
    <source>
        <dbReference type="ARBA" id="ARBA00006700"/>
    </source>
</evidence>
<organism evidence="6 7">
    <name type="scientific">Talaromyces rugulosus</name>
    <name type="common">Penicillium rugulosum</name>
    <dbReference type="NCBI Taxonomy" id="121627"/>
    <lineage>
        <taxon>Eukaryota</taxon>
        <taxon>Fungi</taxon>
        <taxon>Dikarya</taxon>
        <taxon>Ascomycota</taxon>
        <taxon>Pezizomycotina</taxon>
        <taxon>Eurotiomycetes</taxon>
        <taxon>Eurotiomycetidae</taxon>
        <taxon>Eurotiales</taxon>
        <taxon>Trichocomaceae</taxon>
        <taxon>Talaromyces</taxon>
        <taxon>Talaromyces sect. Islandici</taxon>
    </lineage>
</organism>
<dbReference type="Gene3D" id="3.30.70.330">
    <property type="match status" value="1"/>
</dbReference>
<evidence type="ECO:0000256" key="2">
    <source>
        <dbReference type="ARBA" id="ARBA00022980"/>
    </source>
</evidence>
<name>A0A7H8R0V7_TALRU</name>
<evidence type="ECO:0000256" key="3">
    <source>
        <dbReference type="ARBA" id="ARBA00023274"/>
    </source>
</evidence>
<evidence type="ECO:0000256" key="5">
    <source>
        <dbReference type="SAM" id="MobiDB-lite"/>
    </source>
</evidence>
<dbReference type="Pfam" id="PF00276">
    <property type="entry name" value="Ribosomal_L23"/>
    <property type="match status" value="1"/>
</dbReference>
<comment type="similarity">
    <text evidence="1">Belongs to the universal ribosomal protein uL23 family.</text>
</comment>
<dbReference type="SUPFAM" id="SSF54189">
    <property type="entry name" value="Ribosomal proteins S24e, L23 and L15e"/>
    <property type="match status" value="1"/>
</dbReference>
<sequence>MVRPKTVGFSLLRHNKPLPYHERKQIFLYVPIGPMDSQLTMFLQFSPEFVIALIRTPHLPPRFAQFYVPLEFNKMDMRDYMKRAYGIKVLAVRSFVEQQKVTRERKFGRPGYGPLRRPKSKKKMTIEMTQPFTWPEPPKSDEDWNKKEFYESDKFSMEMQKEVSGRNDMKAPETARESYDQQAKDLLEGKATWRPTWQALGLQYQRPALKKFAVQKGAEANTKPSPPAAPAATTASPTESASKDLPSSTDS</sequence>
<dbReference type="RefSeq" id="XP_035344701.1">
    <property type="nucleotide sequence ID" value="XM_035488808.1"/>
</dbReference>
<dbReference type="InterPro" id="IPR013025">
    <property type="entry name" value="Ribosomal_uL23-like"/>
</dbReference>
<evidence type="ECO:0000256" key="4">
    <source>
        <dbReference type="ARBA" id="ARBA00039977"/>
    </source>
</evidence>
<dbReference type="GO" id="GO:0005762">
    <property type="term" value="C:mitochondrial large ribosomal subunit"/>
    <property type="evidence" value="ECO:0007669"/>
    <property type="project" value="TreeGrafter"/>
</dbReference>
<keyword evidence="2" id="KW-0689">Ribosomal protein</keyword>
<accession>A0A7H8R0V7</accession>
<feature type="region of interest" description="Disordered" evidence="5">
    <location>
        <begin position="215"/>
        <end position="251"/>
    </location>
</feature>
<gene>
    <name evidence="6" type="ORF">TRUGW13939_05647</name>
</gene>
<dbReference type="GeneID" id="55993144"/>
<dbReference type="InterPro" id="IPR012677">
    <property type="entry name" value="Nucleotide-bd_a/b_plait_sf"/>
</dbReference>
<dbReference type="PANTHER" id="PTHR12059:SF5">
    <property type="entry name" value="LARGE RIBOSOMAL SUBUNIT PROTEIN UL23M"/>
    <property type="match status" value="1"/>
</dbReference>
<dbReference type="PANTHER" id="PTHR12059">
    <property type="entry name" value="RIBOSOMAL PROTEIN L23-RELATED"/>
    <property type="match status" value="1"/>
</dbReference>
<evidence type="ECO:0000313" key="6">
    <source>
        <dbReference type="EMBL" id="QKX58523.1"/>
    </source>
</evidence>
<protein>
    <recommendedName>
        <fullName evidence="4">Large ribosomal subunit protein uL23m</fullName>
    </recommendedName>
</protein>
<reference evidence="7" key="1">
    <citation type="submission" date="2020-06" db="EMBL/GenBank/DDBJ databases">
        <title>A chromosome-scale genome assembly of Talaromyces rugulosus W13939.</title>
        <authorList>
            <person name="Wang B."/>
            <person name="Guo L."/>
            <person name="Ye K."/>
            <person name="Wang L."/>
        </authorList>
    </citation>
    <scope>NUCLEOTIDE SEQUENCE [LARGE SCALE GENOMIC DNA]</scope>
    <source>
        <strain evidence="7">W13939</strain>
    </source>
</reference>
<dbReference type="KEGG" id="trg:TRUGW13939_05647"/>
<feature type="compositionally biased region" description="Low complexity" evidence="5">
    <location>
        <begin position="230"/>
        <end position="240"/>
    </location>
</feature>
<dbReference type="InterPro" id="IPR012678">
    <property type="entry name" value="Ribosomal_uL23/eL15/eS24_sf"/>
</dbReference>
<dbReference type="EMBL" id="CP055900">
    <property type="protein sequence ID" value="QKX58523.1"/>
    <property type="molecule type" value="Genomic_DNA"/>
</dbReference>
<keyword evidence="7" id="KW-1185">Reference proteome</keyword>
<dbReference type="GO" id="GO:0032543">
    <property type="term" value="P:mitochondrial translation"/>
    <property type="evidence" value="ECO:0007669"/>
    <property type="project" value="TreeGrafter"/>
</dbReference>
<keyword evidence="3" id="KW-0687">Ribonucleoprotein</keyword>
<evidence type="ECO:0000313" key="7">
    <source>
        <dbReference type="Proteomes" id="UP000509510"/>
    </source>
</evidence>